<dbReference type="RefSeq" id="WP_035481077.1">
    <property type="nucleotide sequence ID" value="NZ_CADFGL010000028.1"/>
</dbReference>
<accession>A0A6J5C0B6</accession>
<dbReference type="CDD" id="cd14744">
    <property type="entry name" value="PAAR_CT_2"/>
    <property type="match status" value="1"/>
</dbReference>
<protein>
    <recommendedName>
        <fullName evidence="3">PAAR domain-containing protein</fullName>
    </recommendedName>
</protein>
<evidence type="ECO:0000313" key="1">
    <source>
        <dbReference type="EMBL" id="CAB3722533.1"/>
    </source>
</evidence>
<proteinExistence type="predicted"/>
<sequence length="85" mass="8760">MKNPVCLGDATSHGGKVITASSTFELEGRPAALLYDLVSCPERGDNPIIEAGDDLFDGDRPGVVDGCRTQCGSYVIAGSSGVSIE</sequence>
<reference evidence="1 2" key="1">
    <citation type="submission" date="2020-04" db="EMBL/GenBank/DDBJ databases">
        <authorList>
            <person name="De Canck E."/>
        </authorList>
    </citation>
    <scope>NUCLEOTIDE SEQUENCE [LARGE SCALE GENOMIC DNA]</scope>
    <source>
        <strain evidence="1 2">LMG 22037</strain>
    </source>
</reference>
<evidence type="ECO:0008006" key="3">
    <source>
        <dbReference type="Google" id="ProtNLM"/>
    </source>
</evidence>
<dbReference type="EMBL" id="CADIKB010000030">
    <property type="protein sequence ID" value="CAB3722533.1"/>
    <property type="molecule type" value="Genomic_DNA"/>
</dbReference>
<evidence type="ECO:0000313" key="2">
    <source>
        <dbReference type="Proteomes" id="UP000494249"/>
    </source>
</evidence>
<dbReference type="AlphaFoldDB" id="A0A6J5C0B6"/>
<dbReference type="InterPro" id="IPR008727">
    <property type="entry name" value="PAAR_motif"/>
</dbReference>
<name>A0A6J5C0B6_9BURK</name>
<dbReference type="Gene3D" id="2.60.200.60">
    <property type="match status" value="1"/>
</dbReference>
<dbReference type="Pfam" id="PF05488">
    <property type="entry name" value="PAAR_motif"/>
    <property type="match status" value="1"/>
</dbReference>
<dbReference type="Proteomes" id="UP000494249">
    <property type="component" value="Unassembled WGS sequence"/>
</dbReference>
<gene>
    <name evidence="1" type="ORF">LMG22037_04898</name>
</gene>
<organism evidence="1 2">
    <name type="scientific">Paraburkholderia phenoliruptrix</name>
    <dbReference type="NCBI Taxonomy" id="252970"/>
    <lineage>
        <taxon>Bacteria</taxon>
        <taxon>Pseudomonadati</taxon>
        <taxon>Pseudomonadota</taxon>
        <taxon>Betaproteobacteria</taxon>
        <taxon>Burkholderiales</taxon>
        <taxon>Burkholderiaceae</taxon>
        <taxon>Paraburkholderia</taxon>
    </lineage>
</organism>